<protein>
    <recommendedName>
        <fullName evidence="3">Mesencephalic astrocyte-derived neurotrophic factor homolog</fullName>
    </recommendedName>
    <alternativeName>
        <fullName evidence="7">MANF/CDNF-like protein</fullName>
    </alternativeName>
</protein>
<keyword evidence="5 8" id="KW-0732">Signal</keyword>
<evidence type="ECO:0000256" key="5">
    <source>
        <dbReference type="ARBA" id="ARBA00022729"/>
    </source>
</evidence>
<dbReference type="PANTHER" id="PTHR12990:SF5">
    <property type="entry name" value="MESENCEPHALIC ASTROCYTE-DERIVED NEUROTROPHIC FACTOR HOMOLOG"/>
    <property type="match status" value="1"/>
</dbReference>
<evidence type="ECO:0000313" key="11">
    <source>
        <dbReference type="EMBL" id="GBG32977.1"/>
    </source>
</evidence>
<evidence type="ECO:0000256" key="8">
    <source>
        <dbReference type="SAM" id="SignalP"/>
    </source>
</evidence>
<dbReference type="AlphaFoldDB" id="A0A2R5GQ33"/>
<dbReference type="PANTHER" id="PTHR12990">
    <property type="entry name" value="ARMET-LIKE PROTEIN"/>
    <property type="match status" value="1"/>
</dbReference>
<evidence type="ECO:0000256" key="2">
    <source>
        <dbReference type="ARBA" id="ARBA00005617"/>
    </source>
</evidence>
<keyword evidence="4" id="KW-0964">Secreted</keyword>
<accession>A0A2R5GQ33</accession>
<dbReference type="InParanoid" id="A0A2R5GQ33"/>
<dbReference type="SUPFAM" id="SSF68906">
    <property type="entry name" value="SAP domain"/>
    <property type="match status" value="1"/>
</dbReference>
<dbReference type="InterPro" id="IPR045332">
    <property type="entry name" value="ARMET_N"/>
</dbReference>
<evidence type="ECO:0000313" key="12">
    <source>
        <dbReference type="Proteomes" id="UP000241890"/>
    </source>
</evidence>
<dbReference type="OrthoDB" id="5597848at2759"/>
<evidence type="ECO:0000259" key="9">
    <source>
        <dbReference type="Pfam" id="PF10208"/>
    </source>
</evidence>
<dbReference type="EMBL" id="BEYU01000137">
    <property type="protein sequence ID" value="GBG32977.1"/>
    <property type="molecule type" value="Genomic_DNA"/>
</dbReference>
<comment type="caution">
    <text evidence="11">The sequence shown here is derived from an EMBL/GenBank/DDBJ whole genome shotgun (WGS) entry which is preliminary data.</text>
</comment>
<comment type="similarity">
    <text evidence="2">Belongs to the ARMET family.</text>
</comment>
<dbReference type="Pfam" id="PF20145">
    <property type="entry name" value="ARMET_N"/>
    <property type="match status" value="1"/>
</dbReference>
<comment type="subcellular location">
    <subcellularLocation>
        <location evidence="1">Secreted</location>
    </subcellularLocation>
</comment>
<keyword evidence="12" id="KW-1185">Reference proteome</keyword>
<evidence type="ECO:0000256" key="4">
    <source>
        <dbReference type="ARBA" id="ARBA00022525"/>
    </source>
</evidence>
<dbReference type="InterPro" id="IPR045333">
    <property type="entry name" value="ARMET-like"/>
</dbReference>
<dbReference type="Proteomes" id="UP000241890">
    <property type="component" value="Unassembled WGS sequence"/>
</dbReference>
<evidence type="ECO:0000256" key="1">
    <source>
        <dbReference type="ARBA" id="ARBA00004613"/>
    </source>
</evidence>
<name>A0A2R5GQ33_9STRA</name>
<dbReference type="Gene3D" id="1.10.720.30">
    <property type="entry name" value="SAP domain"/>
    <property type="match status" value="1"/>
</dbReference>
<dbReference type="InterPro" id="IPR036361">
    <property type="entry name" value="SAP_dom_sf"/>
</dbReference>
<feature type="chain" id="PRO_5015329271" description="Mesencephalic astrocyte-derived neurotrophic factor homolog" evidence="8">
    <location>
        <begin position="29"/>
        <end position="181"/>
    </location>
</feature>
<sequence length="181" mass="20307">MAVSLRRLAVLVAVFLAVLAVCAPLASADKPKECEICVNLLNKVEAQVKVKRTQAKANKEKFDAQSAIETSVDQVCEEDAKTQAEKKVCYYLTPVKRKISQPMSNYMPADRICKKLKAESPELCQVREAVKIDKGNTDYTKLRVKDLKKILADRGVQCSGCLEKEEFVKRCLETEDLHTEL</sequence>
<evidence type="ECO:0000256" key="3">
    <source>
        <dbReference type="ARBA" id="ARBA00014267"/>
    </source>
</evidence>
<proteinExistence type="inferred from homology"/>
<gene>
    <name evidence="11" type="ORF">FCC1311_092032</name>
</gene>
<feature type="signal peptide" evidence="8">
    <location>
        <begin position="1"/>
        <end position="28"/>
    </location>
</feature>
<reference evidence="11 12" key="1">
    <citation type="submission" date="2017-12" db="EMBL/GenBank/DDBJ databases">
        <title>Sequencing, de novo assembly and annotation of complete genome of a new Thraustochytrid species, strain FCC1311.</title>
        <authorList>
            <person name="Sedici K."/>
            <person name="Godart F."/>
            <person name="Aiese Cigliano R."/>
            <person name="Sanseverino W."/>
            <person name="Barakat M."/>
            <person name="Ortet P."/>
            <person name="Marechal E."/>
            <person name="Cagnac O."/>
            <person name="Amato A."/>
        </authorList>
    </citation>
    <scope>NUCLEOTIDE SEQUENCE [LARGE SCALE GENOMIC DNA]</scope>
</reference>
<dbReference type="GO" id="GO:0005576">
    <property type="term" value="C:extracellular region"/>
    <property type="evidence" value="ECO:0007669"/>
    <property type="project" value="UniProtKB-SubCell"/>
</dbReference>
<dbReference type="Gene3D" id="1.10.225.10">
    <property type="entry name" value="Saposin-like"/>
    <property type="match status" value="1"/>
</dbReference>
<feature type="domain" description="ARMET N-terminal" evidence="10">
    <location>
        <begin position="33"/>
        <end position="127"/>
    </location>
</feature>
<organism evidence="11 12">
    <name type="scientific">Hondaea fermentalgiana</name>
    <dbReference type="NCBI Taxonomy" id="2315210"/>
    <lineage>
        <taxon>Eukaryota</taxon>
        <taxon>Sar</taxon>
        <taxon>Stramenopiles</taxon>
        <taxon>Bigyra</taxon>
        <taxon>Labyrinthulomycetes</taxon>
        <taxon>Thraustochytrida</taxon>
        <taxon>Thraustochytriidae</taxon>
        <taxon>Hondaea</taxon>
    </lineage>
</organism>
<evidence type="ECO:0000256" key="7">
    <source>
        <dbReference type="ARBA" id="ARBA00032923"/>
    </source>
</evidence>
<dbReference type="InterPro" id="IPR019345">
    <property type="entry name" value="ARMET_C"/>
</dbReference>
<evidence type="ECO:0000256" key="6">
    <source>
        <dbReference type="ARBA" id="ARBA00023157"/>
    </source>
</evidence>
<feature type="domain" description="ARMET C-terminal" evidence="9">
    <location>
        <begin position="137"/>
        <end position="173"/>
    </location>
</feature>
<keyword evidence="6" id="KW-1015">Disulfide bond</keyword>
<dbReference type="Pfam" id="PF10208">
    <property type="entry name" value="ARMET_C"/>
    <property type="match status" value="1"/>
</dbReference>
<evidence type="ECO:0000259" key="10">
    <source>
        <dbReference type="Pfam" id="PF20145"/>
    </source>
</evidence>